<dbReference type="GO" id="GO:0046872">
    <property type="term" value="F:metal ion binding"/>
    <property type="evidence" value="ECO:0007669"/>
    <property type="project" value="UniProtKB-KW"/>
</dbReference>
<dbReference type="Gene3D" id="3.90.180.10">
    <property type="entry name" value="Medium-chain alcohol dehydrogenases, catalytic domain"/>
    <property type="match status" value="2"/>
</dbReference>
<dbReference type="RefSeq" id="WP_112885236.1">
    <property type="nucleotide sequence ID" value="NZ_QLUW01000006.1"/>
</dbReference>
<gene>
    <name evidence="7" type="ORF">DL346_25640</name>
</gene>
<protein>
    <submittedName>
        <fullName evidence="7">Oxidoreductase</fullName>
    </submittedName>
</protein>
<dbReference type="GO" id="GO:0016491">
    <property type="term" value="F:oxidoreductase activity"/>
    <property type="evidence" value="ECO:0007669"/>
    <property type="project" value="UniProtKB-KW"/>
</dbReference>
<dbReference type="Gene3D" id="3.40.50.720">
    <property type="entry name" value="NAD(P)-binding Rossmann-like Domain"/>
    <property type="match status" value="1"/>
</dbReference>
<dbReference type="PANTHER" id="PTHR43350:SF19">
    <property type="entry name" value="D-GULOSIDE 3-DEHYDROGENASE"/>
    <property type="match status" value="1"/>
</dbReference>
<evidence type="ECO:0000256" key="4">
    <source>
        <dbReference type="ARBA" id="ARBA00022833"/>
    </source>
</evidence>
<dbReference type="InterPro" id="IPR013149">
    <property type="entry name" value="ADH-like_C"/>
</dbReference>
<evidence type="ECO:0000313" key="7">
    <source>
        <dbReference type="EMBL" id="RAP73653.1"/>
    </source>
</evidence>
<dbReference type="PANTHER" id="PTHR43350">
    <property type="entry name" value="NAD-DEPENDENT ALCOHOL DEHYDROGENASE"/>
    <property type="match status" value="1"/>
</dbReference>
<comment type="cofactor">
    <cofactor evidence="1">
        <name>Zn(2+)</name>
        <dbReference type="ChEBI" id="CHEBI:29105"/>
    </cofactor>
</comment>
<keyword evidence="4" id="KW-0862">Zinc</keyword>
<keyword evidence="8" id="KW-1185">Reference proteome</keyword>
<evidence type="ECO:0000259" key="6">
    <source>
        <dbReference type="SMART" id="SM00829"/>
    </source>
</evidence>
<dbReference type="SUPFAM" id="SSF50129">
    <property type="entry name" value="GroES-like"/>
    <property type="match status" value="1"/>
</dbReference>
<dbReference type="Proteomes" id="UP000249260">
    <property type="component" value="Unassembled WGS sequence"/>
</dbReference>
<sequence>MAALRLDFSAPKEVAFVEIEEQQLAANEVRLSTLYSGISAGTQLTAYRGINPFVKKQFDGDRRLFLDRTEEAPSLYPVRGCWGYEEVGVVSELGSAVSGLKEGDVVYGTWGHKSTHVVTESFARDHLLPEGLDPLAGIYSQMGAIALNAILDADIHVGETVAVFGQGVPGQLVAQLARLNGAEVVAIDLDDYRLGFSKRLGAAHTINSREADAASQIKALTGDRGADIAIEISGASGALHEAIRSVAYNGRVVTAGFYQGGAKDLFLGEEFHHNRIQLIGSQISGINLQLTNRWDRLRMERTVMELALSGKLKLTELVTHRVPFEQAAEAYRMLDANAEPSLQVALQF</sequence>
<comment type="similarity">
    <text evidence="2">Belongs to the zinc-containing alcohol dehydrogenase family.</text>
</comment>
<proteinExistence type="inferred from homology"/>
<reference evidence="7 8" key="1">
    <citation type="submission" date="2018-06" db="EMBL/GenBank/DDBJ databases">
        <title>Paenibacillus montanisoli sp. nov., isolated from mountain area soil.</title>
        <authorList>
            <person name="Wu M."/>
        </authorList>
    </citation>
    <scope>NUCLEOTIDE SEQUENCE [LARGE SCALE GENOMIC DNA]</scope>
    <source>
        <strain evidence="7 8">RA17</strain>
    </source>
</reference>
<feature type="domain" description="Enoyl reductase (ER)" evidence="6">
    <location>
        <begin position="9"/>
        <end position="346"/>
    </location>
</feature>
<accession>A0A328TVW5</accession>
<organism evidence="7 8">
    <name type="scientific">Paenibacillus montanisoli</name>
    <dbReference type="NCBI Taxonomy" id="2081970"/>
    <lineage>
        <taxon>Bacteria</taxon>
        <taxon>Bacillati</taxon>
        <taxon>Bacillota</taxon>
        <taxon>Bacilli</taxon>
        <taxon>Bacillales</taxon>
        <taxon>Paenibacillaceae</taxon>
        <taxon>Paenibacillus</taxon>
    </lineage>
</organism>
<dbReference type="InterPro" id="IPR020843">
    <property type="entry name" value="ER"/>
</dbReference>
<dbReference type="CDD" id="cd08255">
    <property type="entry name" value="2-desacetyl-2-hydroxyethyl_bacteriochlorophyllide_like"/>
    <property type="match status" value="1"/>
</dbReference>
<evidence type="ECO:0000256" key="5">
    <source>
        <dbReference type="ARBA" id="ARBA00023002"/>
    </source>
</evidence>
<dbReference type="SMART" id="SM00829">
    <property type="entry name" value="PKS_ER"/>
    <property type="match status" value="1"/>
</dbReference>
<dbReference type="InterPro" id="IPR036291">
    <property type="entry name" value="NAD(P)-bd_dom_sf"/>
</dbReference>
<evidence type="ECO:0000256" key="2">
    <source>
        <dbReference type="ARBA" id="ARBA00008072"/>
    </source>
</evidence>
<evidence type="ECO:0000256" key="1">
    <source>
        <dbReference type="ARBA" id="ARBA00001947"/>
    </source>
</evidence>
<dbReference type="SUPFAM" id="SSF51735">
    <property type="entry name" value="NAD(P)-binding Rossmann-fold domains"/>
    <property type="match status" value="1"/>
</dbReference>
<keyword evidence="3" id="KW-0479">Metal-binding</keyword>
<dbReference type="InterPro" id="IPR011032">
    <property type="entry name" value="GroES-like_sf"/>
</dbReference>
<comment type="caution">
    <text evidence="7">The sequence shown here is derived from an EMBL/GenBank/DDBJ whole genome shotgun (WGS) entry which is preliminary data.</text>
</comment>
<dbReference type="OrthoDB" id="9769198at2"/>
<keyword evidence="5" id="KW-0560">Oxidoreductase</keyword>
<evidence type="ECO:0000313" key="8">
    <source>
        <dbReference type="Proteomes" id="UP000249260"/>
    </source>
</evidence>
<name>A0A328TVW5_9BACL</name>
<dbReference type="AlphaFoldDB" id="A0A328TVW5"/>
<evidence type="ECO:0000256" key="3">
    <source>
        <dbReference type="ARBA" id="ARBA00022723"/>
    </source>
</evidence>
<dbReference type="Pfam" id="PF00107">
    <property type="entry name" value="ADH_zinc_N"/>
    <property type="match status" value="1"/>
</dbReference>
<dbReference type="EMBL" id="QLUW01000006">
    <property type="protein sequence ID" value="RAP73653.1"/>
    <property type="molecule type" value="Genomic_DNA"/>
</dbReference>